<dbReference type="InterPro" id="IPR008560">
    <property type="entry name" value="DUF842_euk"/>
</dbReference>
<evidence type="ECO:0000313" key="3">
    <source>
        <dbReference type="EMBL" id="CAI5738172.1"/>
    </source>
</evidence>
<dbReference type="GO" id="GO:0005737">
    <property type="term" value="C:cytoplasm"/>
    <property type="evidence" value="ECO:0007669"/>
    <property type="project" value="TreeGrafter"/>
</dbReference>
<evidence type="ECO:0000256" key="1">
    <source>
        <dbReference type="ARBA" id="ARBA00009952"/>
    </source>
</evidence>
<proteinExistence type="inferred from homology"/>
<dbReference type="Proteomes" id="UP001162029">
    <property type="component" value="Unassembled WGS sequence"/>
</dbReference>
<evidence type="ECO:0008006" key="5">
    <source>
        <dbReference type="Google" id="ProtNLM"/>
    </source>
</evidence>
<dbReference type="Pfam" id="PF05811">
    <property type="entry name" value="DUF842"/>
    <property type="match status" value="1"/>
</dbReference>
<protein>
    <recommendedName>
        <fullName evidence="5">Protein FAM136A</fullName>
    </recommendedName>
</protein>
<organism evidence="3 4">
    <name type="scientific">Peronospora destructor</name>
    <dbReference type="NCBI Taxonomy" id="86335"/>
    <lineage>
        <taxon>Eukaryota</taxon>
        <taxon>Sar</taxon>
        <taxon>Stramenopiles</taxon>
        <taxon>Oomycota</taxon>
        <taxon>Peronosporomycetes</taxon>
        <taxon>Peronosporales</taxon>
        <taxon>Peronosporaceae</taxon>
        <taxon>Peronospora</taxon>
    </lineage>
</organism>
<name>A0AAV0UML9_9STRA</name>
<dbReference type="PANTHER" id="PTHR21096:SF0">
    <property type="entry name" value="PROTEIN FAM136A"/>
    <property type="match status" value="1"/>
</dbReference>
<dbReference type="PANTHER" id="PTHR21096">
    <property type="entry name" value="PROTEIN FAM136A"/>
    <property type="match status" value="1"/>
</dbReference>
<dbReference type="AlphaFoldDB" id="A0AAV0UML9"/>
<evidence type="ECO:0000256" key="2">
    <source>
        <dbReference type="SAM" id="Coils"/>
    </source>
</evidence>
<feature type="coiled-coil region" evidence="2">
    <location>
        <begin position="62"/>
        <end position="89"/>
    </location>
</feature>
<gene>
    <name evidence="3" type="ORF">PDE001_LOCUS6827</name>
</gene>
<comment type="similarity">
    <text evidence="1">Belongs to the FAM136 family.</text>
</comment>
<keyword evidence="4" id="KW-1185">Reference proteome</keyword>
<keyword evidence="2" id="KW-0175">Coiled coil</keyword>
<accession>A0AAV0UML9</accession>
<comment type="caution">
    <text evidence="3">The sequence shown here is derived from an EMBL/GenBank/DDBJ whole genome shotgun (WGS) entry which is preliminary data.</text>
</comment>
<sequence length="143" mass="16329">MADNKLQDAVTKMVDRLDRNILRAMQRDGYLCAANVFENKSWSSDQLAAAVERCQMPTNQTNQFMQQEMQNLQNRVQRCAQDCQDKAKDSLPTIGNPSESQIAQAQKDIEKCVNRCVDMHVKLLPMISSRIEQAVAQIKQQQQ</sequence>
<evidence type="ECO:0000313" key="4">
    <source>
        <dbReference type="Proteomes" id="UP001162029"/>
    </source>
</evidence>
<reference evidence="3" key="1">
    <citation type="submission" date="2022-12" db="EMBL/GenBank/DDBJ databases">
        <authorList>
            <person name="Webb A."/>
        </authorList>
    </citation>
    <scope>NUCLEOTIDE SEQUENCE</scope>
    <source>
        <strain evidence="3">Pd1</strain>
    </source>
</reference>
<dbReference type="EMBL" id="CANTFM010001317">
    <property type="protein sequence ID" value="CAI5738172.1"/>
    <property type="molecule type" value="Genomic_DNA"/>
</dbReference>